<feature type="compositionally biased region" description="Low complexity" evidence="1">
    <location>
        <begin position="315"/>
        <end position="328"/>
    </location>
</feature>
<dbReference type="EMBL" id="JBHTCF010000023">
    <property type="protein sequence ID" value="MFC7309663.1"/>
    <property type="molecule type" value="Genomic_DNA"/>
</dbReference>
<proteinExistence type="predicted"/>
<feature type="compositionally biased region" description="Polar residues" evidence="1">
    <location>
        <begin position="393"/>
        <end position="402"/>
    </location>
</feature>
<organism evidence="4 5">
    <name type="scientific">Streptomyces monticola</name>
    <dbReference type="NCBI Taxonomy" id="2666263"/>
    <lineage>
        <taxon>Bacteria</taxon>
        <taxon>Bacillati</taxon>
        <taxon>Actinomycetota</taxon>
        <taxon>Actinomycetes</taxon>
        <taxon>Kitasatosporales</taxon>
        <taxon>Streptomycetaceae</taxon>
        <taxon>Streptomyces</taxon>
    </lineage>
</organism>
<evidence type="ECO:0000313" key="5">
    <source>
        <dbReference type="Proteomes" id="UP001596523"/>
    </source>
</evidence>
<accession>A0ABW2JW21</accession>
<keyword evidence="5" id="KW-1185">Reference proteome</keyword>
<dbReference type="Proteomes" id="UP001596523">
    <property type="component" value="Unassembled WGS sequence"/>
</dbReference>
<feature type="compositionally biased region" description="Low complexity" evidence="1">
    <location>
        <begin position="69"/>
        <end position="85"/>
    </location>
</feature>
<dbReference type="RefSeq" id="WP_381838787.1">
    <property type="nucleotide sequence ID" value="NZ_JBHTCF010000023.1"/>
</dbReference>
<evidence type="ECO:0000256" key="2">
    <source>
        <dbReference type="SAM" id="SignalP"/>
    </source>
</evidence>
<sequence length="434" mass="45155">MYVPTRRSATALAISAALLVAGCSGSGDKSSTASGSDQELFLQPVAAAGPDPFTESTANSDAASPPVTRTPQPSPSGTSPSATQQGIRSISGATPGLYGGTQNVASCNVEKQIDFLTGEQAKARAFAQAAGIKQDTIPGYLRGLTPVQLRGDTRVTNHGYRNGQPTNFQSVLQSGTAVLVDGRGMPRVRCACGNPLTPPAALKGNPSHQGKAWNGYHPTKVVVVTPAPTVINNITIINITNNTWIERPIGDDGNKDKVVPKPKPTPPSPPPTDPTPTDETTDPTDEPSDETTDPTDDPTDETTDPTDEPTDEPSTESTEPTAPTTPCPTVQPTDAAGQPSPVPDGCPPVTSEPVPPPAPDDNTEQPSPPPPDENTAPAPEDRTDVPNEETVPDQPTQDTVPDQPTEETVPDQPTDEGIPDPLIPEPSEPDTFNG</sequence>
<dbReference type="InterPro" id="IPR046704">
    <property type="entry name" value="DUF6777"/>
</dbReference>
<feature type="domain" description="DUF6777" evidence="3">
    <location>
        <begin position="88"/>
        <end position="250"/>
    </location>
</feature>
<gene>
    <name evidence="4" type="ORF">ACFQVC_36300</name>
</gene>
<evidence type="ECO:0000313" key="4">
    <source>
        <dbReference type="EMBL" id="MFC7309663.1"/>
    </source>
</evidence>
<protein>
    <submittedName>
        <fullName evidence="4">DUF6777 domain-containing protein</fullName>
    </submittedName>
</protein>
<feature type="region of interest" description="Disordered" evidence="1">
    <location>
        <begin position="27"/>
        <end position="95"/>
    </location>
</feature>
<comment type="caution">
    <text evidence="4">The sequence shown here is derived from an EMBL/GenBank/DDBJ whole genome shotgun (WGS) entry which is preliminary data.</text>
</comment>
<feature type="compositionally biased region" description="Pro residues" evidence="1">
    <location>
        <begin position="261"/>
        <end position="274"/>
    </location>
</feature>
<name>A0ABW2JW21_9ACTN</name>
<evidence type="ECO:0000256" key="1">
    <source>
        <dbReference type="SAM" id="MobiDB-lite"/>
    </source>
</evidence>
<dbReference type="PROSITE" id="PS51257">
    <property type="entry name" value="PROKAR_LIPOPROTEIN"/>
    <property type="match status" value="1"/>
</dbReference>
<feature type="compositionally biased region" description="Polar residues" evidence="1">
    <location>
        <begin position="27"/>
        <end position="37"/>
    </location>
</feature>
<keyword evidence="2" id="KW-0732">Signal</keyword>
<feature type="region of interest" description="Disordered" evidence="1">
    <location>
        <begin position="245"/>
        <end position="434"/>
    </location>
</feature>
<evidence type="ECO:0000259" key="3">
    <source>
        <dbReference type="Pfam" id="PF20568"/>
    </source>
</evidence>
<dbReference type="Pfam" id="PF20568">
    <property type="entry name" value="DUF6777"/>
    <property type="match status" value="1"/>
</dbReference>
<feature type="compositionally biased region" description="Acidic residues" evidence="1">
    <location>
        <begin position="279"/>
        <end position="314"/>
    </location>
</feature>
<feature type="compositionally biased region" description="Basic and acidic residues" evidence="1">
    <location>
        <begin position="248"/>
        <end position="259"/>
    </location>
</feature>
<feature type="signal peptide" evidence="2">
    <location>
        <begin position="1"/>
        <end position="26"/>
    </location>
</feature>
<reference evidence="5" key="1">
    <citation type="journal article" date="2019" name="Int. J. Syst. Evol. Microbiol.">
        <title>The Global Catalogue of Microorganisms (GCM) 10K type strain sequencing project: providing services to taxonomists for standard genome sequencing and annotation.</title>
        <authorList>
            <consortium name="The Broad Institute Genomics Platform"/>
            <consortium name="The Broad Institute Genome Sequencing Center for Infectious Disease"/>
            <person name="Wu L."/>
            <person name="Ma J."/>
        </authorList>
    </citation>
    <scope>NUCLEOTIDE SEQUENCE [LARGE SCALE GENOMIC DNA]</scope>
    <source>
        <strain evidence="5">SYNS20</strain>
    </source>
</reference>
<feature type="chain" id="PRO_5046832741" evidence="2">
    <location>
        <begin position="27"/>
        <end position="434"/>
    </location>
</feature>
<feature type="compositionally biased region" description="Acidic residues" evidence="1">
    <location>
        <begin position="404"/>
        <end position="418"/>
    </location>
</feature>